<sequence>MPTERTCHLPTSPPLPSRRGPCRALPKVGEGERHRAAAGRGRGVAAVPAGQAARRQGHRWWWDPAAAAIGGGEARSRARPAPTSRLLSLDVEAARRSRMEESHRLPRVTPLVGDGGGGAPCASGRSRCAVAAVGVRVREGRGVTGRRRLRGRGPPHAERGWRCFLKYVDVATSCRHKNRTAQGMYILYRIYSFVDPLTECGTLMYLV</sequence>
<name>A0A811Q5K8_9POAL</name>
<evidence type="ECO:0000256" key="1">
    <source>
        <dbReference type="SAM" id="MobiDB-lite"/>
    </source>
</evidence>
<evidence type="ECO:0000313" key="2">
    <source>
        <dbReference type="EMBL" id="CAD6251920.1"/>
    </source>
</evidence>
<evidence type="ECO:0000313" key="3">
    <source>
        <dbReference type="Proteomes" id="UP000604825"/>
    </source>
</evidence>
<comment type="caution">
    <text evidence="2">The sequence shown here is derived from an EMBL/GenBank/DDBJ whole genome shotgun (WGS) entry which is preliminary data.</text>
</comment>
<feature type="region of interest" description="Disordered" evidence="1">
    <location>
        <begin position="1"/>
        <end position="22"/>
    </location>
</feature>
<proteinExistence type="predicted"/>
<dbReference type="AlphaFoldDB" id="A0A811Q5K8"/>
<gene>
    <name evidence="2" type="ORF">NCGR_LOCUS35653</name>
</gene>
<organism evidence="2 3">
    <name type="scientific">Miscanthus lutarioriparius</name>
    <dbReference type="NCBI Taxonomy" id="422564"/>
    <lineage>
        <taxon>Eukaryota</taxon>
        <taxon>Viridiplantae</taxon>
        <taxon>Streptophyta</taxon>
        <taxon>Embryophyta</taxon>
        <taxon>Tracheophyta</taxon>
        <taxon>Spermatophyta</taxon>
        <taxon>Magnoliopsida</taxon>
        <taxon>Liliopsida</taxon>
        <taxon>Poales</taxon>
        <taxon>Poaceae</taxon>
        <taxon>PACMAD clade</taxon>
        <taxon>Panicoideae</taxon>
        <taxon>Andropogonodae</taxon>
        <taxon>Andropogoneae</taxon>
        <taxon>Saccharinae</taxon>
        <taxon>Miscanthus</taxon>
    </lineage>
</organism>
<keyword evidence="3" id="KW-1185">Reference proteome</keyword>
<dbReference type="Proteomes" id="UP000604825">
    <property type="component" value="Unassembled WGS sequence"/>
</dbReference>
<protein>
    <submittedName>
        <fullName evidence="2">Uncharacterized protein</fullName>
    </submittedName>
</protein>
<reference evidence="2" key="1">
    <citation type="submission" date="2020-10" db="EMBL/GenBank/DDBJ databases">
        <authorList>
            <person name="Han B."/>
            <person name="Lu T."/>
            <person name="Zhao Q."/>
            <person name="Huang X."/>
            <person name="Zhao Y."/>
        </authorList>
    </citation>
    <scope>NUCLEOTIDE SEQUENCE</scope>
</reference>
<accession>A0A811Q5K8</accession>
<dbReference type="EMBL" id="CAJGYO010000008">
    <property type="protein sequence ID" value="CAD6251920.1"/>
    <property type="molecule type" value="Genomic_DNA"/>
</dbReference>